<comment type="caution">
    <text evidence="2">The sequence shown here is derived from an EMBL/GenBank/DDBJ whole genome shotgun (WGS) entry which is preliminary data.</text>
</comment>
<accession>A0A3R9WUL8</accession>
<dbReference type="EMBL" id="RWJF01000001">
    <property type="protein sequence ID" value="RST32168.1"/>
    <property type="molecule type" value="Genomic_DNA"/>
</dbReference>
<dbReference type="OrthoDB" id="9771666at2"/>
<dbReference type="Gene3D" id="3.40.50.1820">
    <property type="entry name" value="alpha/beta hydrolase"/>
    <property type="match status" value="1"/>
</dbReference>
<keyword evidence="3" id="KW-1185">Reference proteome</keyword>
<keyword evidence="1 2" id="KW-0378">Hydrolase</keyword>
<dbReference type="PANTHER" id="PTHR48081">
    <property type="entry name" value="AB HYDROLASE SUPERFAMILY PROTEIN C4A8.06C"/>
    <property type="match status" value="1"/>
</dbReference>
<sequence length="296" mass="30938">MAPAAAQPAATPSDLARIFTFTRIPAVAEPRAIPLIATPSGSAGTEQWDRMGNGQRVVRNVTAPTLTPFLPAPGKATGTAVIVAPGGGFTMLSMDNEGWPVAQWLADHGVAAFVLKYRLLPTPADEAGFSRQVASVMAAAAASKAGPPDIQSPASTTDALAALRMVRARAGEWGVDPRRVGMIGFSAGAMTTMRATLSPDAAARPDFIGYVYGPMRGIQPPAGAPPMFAALANDDGLFGGRGFEVVERWRAAGRPVELHAYEAGDHGFGMGKPGTTTTLLMPEFLAWMEARGLLRR</sequence>
<dbReference type="PANTHER" id="PTHR48081:SF6">
    <property type="entry name" value="PEPTIDASE S9 PROLYL OLIGOPEPTIDASE CATALYTIC DOMAIN-CONTAINING PROTEIN"/>
    <property type="match status" value="1"/>
</dbReference>
<dbReference type="SUPFAM" id="SSF53474">
    <property type="entry name" value="alpha/beta-Hydrolases"/>
    <property type="match status" value="1"/>
</dbReference>
<dbReference type="InterPro" id="IPR029058">
    <property type="entry name" value="AB_hydrolase_fold"/>
</dbReference>
<dbReference type="AlphaFoldDB" id="A0A3R9WUL8"/>
<organism evidence="2 3">
    <name type="scientific">Sphingomonas ginkgonis</name>
    <dbReference type="NCBI Taxonomy" id="2315330"/>
    <lineage>
        <taxon>Bacteria</taxon>
        <taxon>Pseudomonadati</taxon>
        <taxon>Pseudomonadota</taxon>
        <taxon>Alphaproteobacteria</taxon>
        <taxon>Sphingomonadales</taxon>
        <taxon>Sphingomonadaceae</taxon>
        <taxon>Sphingomonas</taxon>
    </lineage>
</organism>
<evidence type="ECO:0000313" key="3">
    <source>
        <dbReference type="Proteomes" id="UP000274661"/>
    </source>
</evidence>
<protein>
    <submittedName>
        <fullName evidence="2">Alpha/beta hydrolase</fullName>
    </submittedName>
</protein>
<evidence type="ECO:0000313" key="2">
    <source>
        <dbReference type="EMBL" id="RST32168.1"/>
    </source>
</evidence>
<proteinExistence type="predicted"/>
<dbReference type="GO" id="GO:0016787">
    <property type="term" value="F:hydrolase activity"/>
    <property type="evidence" value="ECO:0007669"/>
    <property type="project" value="UniProtKB-KW"/>
</dbReference>
<dbReference type="InterPro" id="IPR050300">
    <property type="entry name" value="GDXG_lipolytic_enzyme"/>
</dbReference>
<gene>
    <name evidence="2" type="ORF">HMF7854_07250</name>
</gene>
<dbReference type="Proteomes" id="UP000274661">
    <property type="component" value="Unassembled WGS sequence"/>
</dbReference>
<name>A0A3R9WUL8_9SPHN</name>
<evidence type="ECO:0000256" key="1">
    <source>
        <dbReference type="ARBA" id="ARBA00022801"/>
    </source>
</evidence>
<reference evidence="2 3" key="1">
    <citation type="submission" date="2018-12" db="EMBL/GenBank/DDBJ databases">
        <title>Sphingomonas sp. HMF7854 Genome sequencing and assembly.</title>
        <authorList>
            <person name="Cha I."/>
            <person name="Kang H."/>
            <person name="Kim H."/>
            <person name="Kang J."/>
            <person name="Joh K."/>
        </authorList>
    </citation>
    <scope>NUCLEOTIDE SEQUENCE [LARGE SCALE GENOMIC DNA]</scope>
    <source>
        <strain evidence="2 3">HMF7854</strain>
    </source>
</reference>